<protein>
    <submittedName>
        <fullName evidence="2">Pimeloyl-ACP methyl ester carboxylesterase</fullName>
    </submittedName>
</protein>
<dbReference type="RefSeq" id="WP_092918471.1">
    <property type="nucleotide sequence ID" value="NZ_FOZN01000003.1"/>
</dbReference>
<reference evidence="2 3" key="1">
    <citation type="submission" date="2016-10" db="EMBL/GenBank/DDBJ databases">
        <authorList>
            <person name="Varghese N."/>
            <person name="Submissions S."/>
        </authorList>
    </citation>
    <scope>NUCLEOTIDE SEQUENCE [LARGE SCALE GENOMIC DNA]</scope>
    <source>
        <strain evidence="2 3">IAM 15147</strain>
    </source>
</reference>
<dbReference type="EMBL" id="FOZN01000003">
    <property type="protein sequence ID" value="SFS15449.1"/>
    <property type="molecule type" value="Genomic_DNA"/>
</dbReference>
<dbReference type="GO" id="GO:0047372">
    <property type="term" value="F:monoacylglycerol lipase activity"/>
    <property type="evidence" value="ECO:0007669"/>
    <property type="project" value="TreeGrafter"/>
</dbReference>
<dbReference type="GO" id="GO:0016020">
    <property type="term" value="C:membrane"/>
    <property type="evidence" value="ECO:0007669"/>
    <property type="project" value="TreeGrafter"/>
</dbReference>
<dbReference type="InterPro" id="IPR029058">
    <property type="entry name" value="AB_hydrolase_fold"/>
</dbReference>
<dbReference type="Gene3D" id="3.40.50.1820">
    <property type="entry name" value="alpha/beta hydrolase"/>
    <property type="match status" value="1"/>
</dbReference>
<dbReference type="GO" id="GO:0046464">
    <property type="term" value="P:acylglycerol catabolic process"/>
    <property type="evidence" value="ECO:0007669"/>
    <property type="project" value="TreeGrafter"/>
</dbReference>
<dbReference type="InterPro" id="IPR000073">
    <property type="entry name" value="AB_hydrolase_1"/>
</dbReference>
<gene>
    <name evidence="2" type="ORF">SAMN04487783_2038</name>
</gene>
<comment type="caution">
    <text evidence="2">The sequence shown here is derived from an EMBL/GenBank/DDBJ whole genome shotgun (WGS) entry which is preliminary data.</text>
</comment>
<dbReference type="SUPFAM" id="SSF53474">
    <property type="entry name" value="alpha/beta-Hydrolases"/>
    <property type="match status" value="1"/>
</dbReference>
<dbReference type="Pfam" id="PF12697">
    <property type="entry name" value="Abhydrolase_6"/>
    <property type="match status" value="1"/>
</dbReference>
<feature type="domain" description="AB hydrolase-1" evidence="1">
    <location>
        <begin position="55"/>
        <end position="257"/>
    </location>
</feature>
<dbReference type="Proteomes" id="UP000198506">
    <property type="component" value="Unassembled WGS sequence"/>
</dbReference>
<proteinExistence type="predicted"/>
<name>A0AA94HNM9_9MICO</name>
<dbReference type="PRINTS" id="PR00111">
    <property type="entry name" value="ABHYDROLASE"/>
</dbReference>
<accession>A0AA94HNM9</accession>
<dbReference type="InterPro" id="IPR050266">
    <property type="entry name" value="AB_hydrolase_sf"/>
</dbReference>
<sequence length="272" mass="29414">MRNERAAGAPPPRPASLAEWREAADGSAGSVTFTHAEGDHVVVVHRWRKPGATTVVLVHGIGMGQQYFGLLRAELADAFDVVALDLPGFGESPEPAESLPMAALADLVAAALEAHVPMPCIAVGHSMGTQVVAELAVRHPALVERLVLIAPTVNPRERSGWKQALRLLQDLSNDPLIVAAVGARLYLQAGPRWYLRKLRTMLEHDIRPLLPRIAQPTLVIRGEDDRVAPRGWVEQVAALLPDGQLRTAKGKGHEAMITGAEPVSRMIEEFAR</sequence>
<evidence type="ECO:0000313" key="3">
    <source>
        <dbReference type="Proteomes" id="UP000198506"/>
    </source>
</evidence>
<organism evidence="2 3">
    <name type="scientific">Agrococcus baldri</name>
    <dbReference type="NCBI Taxonomy" id="153730"/>
    <lineage>
        <taxon>Bacteria</taxon>
        <taxon>Bacillati</taxon>
        <taxon>Actinomycetota</taxon>
        <taxon>Actinomycetes</taxon>
        <taxon>Micrococcales</taxon>
        <taxon>Microbacteriaceae</taxon>
        <taxon>Agrococcus</taxon>
    </lineage>
</organism>
<evidence type="ECO:0000313" key="2">
    <source>
        <dbReference type="EMBL" id="SFS15449.1"/>
    </source>
</evidence>
<evidence type="ECO:0000259" key="1">
    <source>
        <dbReference type="Pfam" id="PF12697"/>
    </source>
</evidence>
<dbReference type="PANTHER" id="PTHR43798">
    <property type="entry name" value="MONOACYLGLYCEROL LIPASE"/>
    <property type="match status" value="1"/>
</dbReference>
<keyword evidence="3" id="KW-1185">Reference proteome</keyword>
<dbReference type="AlphaFoldDB" id="A0AA94HNM9"/>
<dbReference type="PANTHER" id="PTHR43798:SF5">
    <property type="entry name" value="MONOACYLGLYCEROL LIPASE ABHD6"/>
    <property type="match status" value="1"/>
</dbReference>